<reference evidence="3" key="1">
    <citation type="submission" date="2016-10" db="EMBL/GenBank/DDBJ databases">
        <authorList>
            <person name="Varghese N."/>
            <person name="Submissions S."/>
        </authorList>
    </citation>
    <scope>NUCLEOTIDE SEQUENCE [LARGE SCALE GENOMIC DNA]</scope>
    <source>
        <strain evidence="3">DSM 241</strain>
    </source>
</reference>
<keyword evidence="1" id="KW-0472">Membrane</keyword>
<protein>
    <submittedName>
        <fullName evidence="2">Uncharacterized protein</fullName>
    </submittedName>
</protein>
<evidence type="ECO:0000313" key="3">
    <source>
        <dbReference type="Proteomes" id="UP000199256"/>
    </source>
</evidence>
<dbReference type="EMBL" id="FOAA01000022">
    <property type="protein sequence ID" value="SEL57958.1"/>
    <property type="molecule type" value="Genomic_DNA"/>
</dbReference>
<feature type="transmembrane region" description="Helical" evidence="1">
    <location>
        <begin position="20"/>
        <end position="40"/>
    </location>
</feature>
<dbReference type="STRING" id="1396821.SAMN05444515_12210"/>
<organism evidence="2 3">
    <name type="scientific">Ectothiorhodospira marina</name>
    <dbReference type="NCBI Taxonomy" id="1396821"/>
    <lineage>
        <taxon>Bacteria</taxon>
        <taxon>Pseudomonadati</taxon>
        <taxon>Pseudomonadota</taxon>
        <taxon>Gammaproteobacteria</taxon>
        <taxon>Chromatiales</taxon>
        <taxon>Ectothiorhodospiraceae</taxon>
        <taxon>Ectothiorhodospira</taxon>
    </lineage>
</organism>
<name>A0A1H7RDB9_9GAMM</name>
<keyword evidence="3" id="KW-1185">Reference proteome</keyword>
<sequence>MSEELAGQTVASLQLGVPFMVALYAIIGIVILTQIIVVTFQK</sequence>
<keyword evidence="1" id="KW-0812">Transmembrane</keyword>
<evidence type="ECO:0000256" key="1">
    <source>
        <dbReference type="SAM" id="Phobius"/>
    </source>
</evidence>
<gene>
    <name evidence="2" type="ORF">SAMN05444515_12210</name>
</gene>
<accession>A0A1H7RDB9</accession>
<keyword evidence="1" id="KW-1133">Transmembrane helix</keyword>
<evidence type="ECO:0000313" key="2">
    <source>
        <dbReference type="EMBL" id="SEL57958.1"/>
    </source>
</evidence>
<proteinExistence type="predicted"/>
<dbReference type="Proteomes" id="UP000199256">
    <property type="component" value="Unassembled WGS sequence"/>
</dbReference>
<dbReference type="AlphaFoldDB" id="A0A1H7RDB9"/>
<dbReference type="RefSeq" id="WP_255705760.1">
    <property type="nucleotide sequence ID" value="NZ_FOAA01000022.1"/>
</dbReference>